<keyword evidence="4 13" id="KW-0349">Heme</keyword>
<keyword evidence="8 13" id="KW-0735">Signal-anchor</keyword>
<evidence type="ECO:0000313" key="16">
    <source>
        <dbReference type="Proteomes" id="UP000288012"/>
    </source>
</evidence>
<organism evidence="15 16">
    <name type="scientific">Legionella septentrionalis</name>
    <dbReference type="NCBI Taxonomy" id="2498109"/>
    <lineage>
        <taxon>Bacteria</taxon>
        <taxon>Pseudomonadati</taxon>
        <taxon>Pseudomonadota</taxon>
        <taxon>Gammaproteobacteria</taxon>
        <taxon>Legionellales</taxon>
        <taxon>Legionellaceae</taxon>
        <taxon>Legionella</taxon>
    </lineage>
</organism>
<comment type="similarity">
    <text evidence="13">Belongs to the CcmE/CycJ family.</text>
</comment>
<keyword evidence="9 13" id="KW-1133">Transmembrane helix</keyword>
<dbReference type="GO" id="GO:0020037">
    <property type="term" value="F:heme binding"/>
    <property type="evidence" value="ECO:0007669"/>
    <property type="project" value="InterPro"/>
</dbReference>
<dbReference type="Proteomes" id="UP000288012">
    <property type="component" value="Unassembled WGS sequence"/>
</dbReference>
<evidence type="ECO:0000256" key="12">
    <source>
        <dbReference type="ARBA" id="ARBA00056663"/>
    </source>
</evidence>
<dbReference type="InterPro" id="IPR036127">
    <property type="entry name" value="CcmE-like_sf"/>
</dbReference>
<evidence type="ECO:0000256" key="2">
    <source>
        <dbReference type="ARBA" id="ARBA00022475"/>
    </source>
</evidence>
<accession>A0A433JH54</accession>
<feature type="binding site" description="axial binding residue" evidence="13 14">
    <location>
        <position position="129"/>
    </location>
    <ligand>
        <name>heme</name>
        <dbReference type="ChEBI" id="CHEBI:30413"/>
    </ligand>
    <ligandPart>
        <name>Fe</name>
        <dbReference type="ChEBI" id="CHEBI:18248"/>
    </ligandPart>
</feature>
<reference evidence="15 16" key="1">
    <citation type="submission" date="2018-12" db="EMBL/GenBank/DDBJ databases">
        <title>Legionella sp,whole genome shotgun sequence.</title>
        <authorList>
            <person name="Wu H."/>
        </authorList>
    </citation>
    <scope>NUCLEOTIDE SEQUENCE [LARGE SCALE GENOMIC DNA]</scope>
    <source>
        <strain evidence="16">km714</strain>
    </source>
</reference>
<dbReference type="NCBIfam" id="NF009731">
    <property type="entry name" value="PRK13254.1-5"/>
    <property type="match status" value="1"/>
</dbReference>
<dbReference type="InterPro" id="IPR004329">
    <property type="entry name" value="CcmE"/>
</dbReference>
<dbReference type="RefSeq" id="WP_126954764.1">
    <property type="nucleotide sequence ID" value="NZ_RZGR01000036.1"/>
</dbReference>
<keyword evidence="2 13" id="KW-1003">Cell membrane</keyword>
<keyword evidence="3" id="KW-0997">Cell inner membrane</keyword>
<dbReference type="EMBL" id="RZGR01000036">
    <property type="protein sequence ID" value="RUQ81614.1"/>
    <property type="molecule type" value="Genomic_DNA"/>
</dbReference>
<keyword evidence="5 13" id="KW-0812">Transmembrane</keyword>
<dbReference type="AlphaFoldDB" id="A0A433JH54"/>
<dbReference type="Pfam" id="PF03100">
    <property type="entry name" value="CcmE"/>
    <property type="match status" value="1"/>
</dbReference>
<dbReference type="GO" id="GO:0046872">
    <property type="term" value="F:metal ion binding"/>
    <property type="evidence" value="ECO:0007669"/>
    <property type="project" value="UniProtKB-KW"/>
</dbReference>
<dbReference type="Gene3D" id="2.40.50.140">
    <property type="entry name" value="Nucleic acid-binding proteins"/>
    <property type="match status" value="1"/>
</dbReference>
<evidence type="ECO:0000256" key="7">
    <source>
        <dbReference type="ARBA" id="ARBA00022748"/>
    </source>
</evidence>
<name>A0A433JH54_9GAMM</name>
<feature type="topological domain" description="Cytoplasmic" evidence="13">
    <location>
        <begin position="1"/>
        <end position="8"/>
    </location>
</feature>
<dbReference type="OrthoDB" id="9793584at2"/>
<dbReference type="GO" id="GO:0005886">
    <property type="term" value="C:plasma membrane"/>
    <property type="evidence" value="ECO:0007669"/>
    <property type="project" value="UniProtKB-SubCell"/>
</dbReference>
<evidence type="ECO:0000256" key="14">
    <source>
        <dbReference type="PIRSR" id="PIRSR604329-50"/>
    </source>
</evidence>
<dbReference type="PANTHER" id="PTHR34128:SF2">
    <property type="entry name" value="CYTOCHROME C-TYPE BIOGENESIS PROTEIN CCME HOMOLOG, MITOCHONDRIAL"/>
    <property type="match status" value="1"/>
</dbReference>
<sequence>MKPVRKRKMLLIVLIVSVLTLATLLVAFSLSQNISLFYTPAQVAAGEAPHDKPIRVGGMVVQGSIVRSNKDDLSVQFQITDYKHTLTVVYRGILPDLFREGQGIVAHGSLAADNQFQAREVLAKHDENYMPPEVKEALAQTSKEGSVP</sequence>
<evidence type="ECO:0000256" key="13">
    <source>
        <dbReference type="HAMAP-Rule" id="MF_01959"/>
    </source>
</evidence>
<dbReference type="GO" id="GO:0017003">
    <property type="term" value="P:protein-heme linkage"/>
    <property type="evidence" value="ECO:0007669"/>
    <property type="project" value="UniProtKB-UniRule"/>
</dbReference>
<comment type="caution">
    <text evidence="15">The sequence shown here is derived from an EMBL/GenBank/DDBJ whole genome shotgun (WGS) entry which is preliminary data.</text>
</comment>
<comment type="subcellular location">
    <subcellularLocation>
        <location evidence="1">Cell inner membrane</location>
    </subcellularLocation>
    <subcellularLocation>
        <location evidence="13">Cell membrane</location>
        <topology evidence="13">Single-pass type II membrane protein</topology>
    </subcellularLocation>
</comment>
<feature type="binding site" description="covalent" evidence="13 14">
    <location>
        <position position="125"/>
    </location>
    <ligand>
        <name>heme</name>
        <dbReference type="ChEBI" id="CHEBI:30413"/>
    </ligand>
</feature>
<keyword evidence="10 13" id="KW-0408">Iron</keyword>
<keyword evidence="6 13" id="KW-0479">Metal-binding</keyword>
<evidence type="ECO:0000256" key="5">
    <source>
        <dbReference type="ARBA" id="ARBA00022692"/>
    </source>
</evidence>
<evidence type="ECO:0000256" key="4">
    <source>
        <dbReference type="ARBA" id="ARBA00022617"/>
    </source>
</evidence>
<evidence type="ECO:0000256" key="1">
    <source>
        <dbReference type="ARBA" id="ARBA00004533"/>
    </source>
</evidence>
<dbReference type="HAMAP" id="MF_01959">
    <property type="entry name" value="CcmE"/>
    <property type="match status" value="1"/>
</dbReference>
<evidence type="ECO:0000256" key="11">
    <source>
        <dbReference type="ARBA" id="ARBA00023136"/>
    </source>
</evidence>
<dbReference type="NCBIfam" id="NF009727">
    <property type="entry name" value="PRK13254.1-1"/>
    <property type="match status" value="1"/>
</dbReference>
<dbReference type="NCBIfam" id="NF009729">
    <property type="entry name" value="PRK13254.1-3"/>
    <property type="match status" value="1"/>
</dbReference>
<keyword evidence="7 13" id="KW-0201">Cytochrome c-type biogenesis</keyword>
<gene>
    <name evidence="13 15" type="primary">ccmE</name>
    <name evidence="13" type="synonym">cycJ</name>
    <name evidence="15" type="ORF">EKM59_10100</name>
</gene>
<dbReference type="InterPro" id="IPR012340">
    <property type="entry name" value="NA-bd_OB-fold"/>
</dbReference>
<feature type="topological domain" description="Extracellular" evidence="13">
    <location>
        <begin position="30"/>
        <end position="148"/>
    </location>
</feature>
<dbReference type="SUPFAM" id="SSF82093">
    <property type="entry name" value="Heme chaperone CcmE"/>
    <property type="match status" value="1"/>
</dbReference>
<evidence type="ECO:0000256" key="3">
    <source>
        <dbReference type="ARBA" id="ARBA00022519"/>
    </source>
</evidence>
<keyword evidence="16" id="KW-1185">Reference proteome</keyword>
<evidence type="ECO:0000256" key="8">
    <source>
        <dbReference type="ARBA" id="ARBA00022968"/>
    </source>
</evidence>
<evidence type="ECO:0000256" key="6">
    <source>
        <dbReference type="ARBA" id="ARBA00022723"/>
    </source>
</evidence>
<dbReference type="PANTHER" id="PTHR34128">
    <property type="entry name" value="CYTOCHROME C-TYPE BIOGENESIS PROTEIN CCME HOMOLOG, MITOCHONDRIAL"/>
    <property type="match status" value="1"/>
</dbReference>
<dbReference type="FunFam" id="2.40.50.140:FF:000104">
    <property type="entry name" value="Cytochrome c-type biogenesis protein CcmE"/>
    <property type="match status" value="1"/>
</dbReference>
<evidence type="ECO:0000256" key="9">
    <source>
        <dbReference type="ARBA" id="ARBA00022989"/>
    </source>
</evidence>
<keyword evidence="11 13" id="KW-0472">Membrane</keyword>
<proteinExistence type="inferred from homology"/>
<evidence type="ECO:0000313" key="15">
    <source>
        <dbReference type="EMBL" id="RUQ81614.1"/>
    </source>
</evidence>
<evidence type="ECO:0000256" key="10">
    <source>
        <dbReference type="ARBA" id="ARBA00023004"/>
    </source>
</evidence>
<protein>
    <recommendedName>
        <fullName evidence="13">Cytochrome c-type biogenesis protein CcmE</fullName>
    </recommendedName>
    <alternativeName>
        <fullName evidence="13">Cytochrome c maturation protein E</fullName>
    </alternativeName>
    <alternativeName>
        <fullName evidence="13">Heme chaperone CcmE</fullName>
    </alternativeName>
</protein>
<dbReference type="GO" id="GO:0017004">
    <property type="term" value="P:cytochrome complex assembly"/>
    <property type="evidence" value="ECO:0007669"/>
    <property type="project" value="UniProtKB-KW"/>
</dbReference>
<comment type="function">
    <text evidence="12 13">Heme chaperone required for the biogenesis of c-type cytochromes. Transiently binds heme delivered by CcmC and transfers the heme to apo-cytochromes in a process facilitated by CcmF and CcmH.</text>
</comment>